<dbReference type="KEGG" id="aps:CFPG_P2-20"/>
<keyword evidence="1" id="KW-0614">Plasmid</keyword>
<dbReference type="PROSITE" id="PS51257">
    <property type="entry name" value="PROKAR_LIPOPROTEIN"/>
    <property type="match status" value="1"/>
</dbReference>
<gene>
    <name evidence="1" type="ordered locus">CFPG_P2-20</name>
</gene>
<evidence type="ECO:0000313" key="1">
    <source>
        <dbReference type="EMBL" id="BAG84078.1"/>
    </source>
</evidence>
<evidence type="ECO:0000313" key="2">
    <source>
        <dbReference type="Proteomes" id="UP000000723"/>
    </source>
</evidence>
<sequence>MNHKIFFVLFPILTLITATISCKNWSSEEILVSPIPESKVIFLKEGENLKDEITDLEKEWNTLTHDILSWICERNKLTNDMEEAIRKIDIKELIFYKNKEEIDDILGRRKKSSEEMQTFVPRRDKLRQRQVVVEYTLQKYPTLQNSVSDEKNNLSKAIQEYKKLITSIDSTLVLMPFMKTEKKFNKKVKNSLLIMKIEKKPNKKVKNSLLRYIPGLEE</sequence>
<geneLocation type="plasmid" evidence="1 2">
    <name>pCFPG2</name>
</geneLocation>
<organism evidence="1 2">
    <name type="scientific">Azobacteroides pseudotrichonymphae genomovar. CFP2</name>
    <dbReference type="NCBI Taxonomy" id="511995"/>
    <lineage>
        <taxon>Bacteria</taxon>
        <taxon>Pseudomonadati</taxon>
        <taxon>Bacteroidota</taxon>
        <taxon>Bacteroidia</taxon>
        <taxon>Bacteroidales</taxon>
        <taxon>Candidatus Azobacteroides</taxon>
    </lineage>
</organism>
<dbReference type="AlphaFoldDB" id="B6YSA6"/>
<reference evidence="2" key="1">
    <citation type="journal article" date="2008" name="Science">
        <title>Genome of an endosymbiont coupling N2 fixation to cellulolysis within RT protist cells in termite gut.</title>
        <authorList>
            <person name="Hongoh Y."/>
            <person name="Sharma V.K."/>
            <person name="Prakash T."/>
            <person name="Noda S."/>
            <person name="Toh H."/>
            <person name="Taylor T.D."/>
            <person name="Kudo T."/>
            <person name="Sakaki Y."/>
            <person name="Toyoda A."/>
            <person name="Hattori M."/>
            <person name="Ohkuma M."/>
        </authorList>
    </citation>
    <scope>NUCLEOTIDE SEQUENCE [LARGE SCALE GENOMIC DNA]</scope>
    <source>
        <plasmid evidence="2">pCFPG2</plasmid>
    </source>
</reference>
<dbReference type="EMBL" id="AP010658">
    <property type="protein sequence ID" value="BAG84078.1"/>
    <property type="molecule type" value="Genomic_DNA"/>
</dbReference>
<accession>B6YSA6</accession>
<proteinExistence type="predicted"/>
<evidence type="ECO:0008006" key="3">
    <source>
        <dbReference type="Google" id="ProtNLM"/>
    </source>
</evidence>
<keyword evidence="2" id="KW-1185">Reference proteome</keyword>
<dbReference type="HOGENOM" id="CLU_1264785_0_0_10"/>
<protein>
    <recommendedName>
        <fullName evidence="3">Lipoprotein</fullName>
    </recommendedName>
</protein>
<dbReference type="Proteomes" id="UP000000723">
    <property type="component" value="Plasmid pCFPG2"/>
</dbReference>
<name>B6YSA6_AZOPC</name>
<dbReference type="RefSeq" id="WP_012572950.1">
    <property type="nucleotide sequence ID" value="NC_011561.1"/>
</dbReference>